<keyword evidence="5" id="KW-0732">Signal</keyword>
<dbReference type="OMA" id="RYWINAF"/>
<keyword evidence="3" id="KW-0378">Hydrolase</keyword>
<dbReference type="EMBL" id="JAPWDV010000003">
    <property type="protein sequence ID" value="KAJ6218267.1"/>
    <property type="molecule type" value="Genomic_DNA"/>
</dbReference>
<comment type="caution">
    <text evidence="7">The sequence shown here is derived from an EMBL/GenBank/DDBJ whole genome shotgun (WGS) entry which is preliminary data.</text>
</comment>
<organism evidence="7 8">
    <name type="scientific">Blomia tropicalis</name>
    <name type="common">Mite</name>
    <dbReference type="NCBI Taxonomy" id="40697"/>
    <lineage>
        <taxon>Eukaryota</taxon>
        <taxon>Metazoa</taxon>
        <taxon>Ecdysozoa</taxon>
        <taxon>Arthropoda</taxon>
        <taxon>Chelicerata</taxon>
        <taxon>Arachnida</taxon>
        <taxon>Acari</taxon>
        <taxon>Acariformes</taxon>
        <taxon>Sarcoptiformes</taxon>
        <taxon>Astigmata</taxon>
        <taxon>Glycyphagoidea</taxon>
        <taxon>Echimyopodidae</taxon>
        <taxon>Blomia</taxon>
    </lineage>
</organism>
<dbReference type="GO" id="GO:0005886">
    <property type="term" value="C:plasma membrane"/>
    <property type="evidence" value="ECO:0007669"/>
    <property type="project" value="TreeGrafter"/>
</dbReference>
<evidence type="ECO:0000256" key="1">
    <source>
        <dbReference type="ARBA" id="ARBA00005964"/>
    </source>
</evidence>
<keyword evidence="2" id="KW-0719">Serine esterase</keyword>
<dbReference type="PROSITE" id="PS00941">
    <property type="entry name" value="CARBOXYLESTERASE_B_2"/>
    <property type="match status" value="1"/>
</dbReference>
<dbReference type="Gene3D" id="3.40.50.1820">
    <property type="entry name" value="alpha/beta hydrolase"/>
    <property type="match status" value="2"/>
</dbReference>
<evidence type="ECO:0000256" key="2">
    <source>
        <dbReference type="ARBA" id="ARBA00022487"/>
    </source>
</evidence>
<dbReference type="InterPro" id="IPR019819">
    <property type="entry name" value="Carboxylesterase_B_CS"/>
</dbReference>
<dbReference type="GO" id="GO:0006581">
    <property type="term" value="P:acetylcholine catabolic process"/>
    <property type="evidence" value="ECO:0007669"/>
    <property type="project" value="TreeGrafter"/>
</dbReference>
<dbReference type="PANTHER" id="PTHR43918:SF4">
    <property type="entry name" value="CARBOXYLIC ESTER HYDROLASE"/>
    <property type="match status" value="1"/>
</dbReference>
<evidence type="ECO:0000256" key="4">
    <source>
        <dbReference type="ARBA" id="ARBA00023180"/>
    </source>
</evidence>
<dbReference type="GO" id="GO:0005615">
    <property type="term" value="C:extracellular space"/>
    <property type="evidence" value="ECO:0007669"/>
    <property type="project" value="TreeGrafter"/>
</dbReference>
<dbReference type="Proteomes" id="UP001142055">
    <property type="component" value="Chromosome 3"/>
</dbReference>
<dbReference type="InterPro" id="IPR002018">
    <property type="entry name" value="CarbesteraseB"/>
</dbReference>
<reference evidence="7" key="1">
    <citation type="submission" date="2022-12" db="EMBL/GenBank/DDBJ databases">
        <title>Genome assemblies of Blomia tropicalis.</title>
        <authorList>
            <person name="Cui Y."/>
        </authorList>
    </citation>
    <scope>NUCLEOTIDE SEQUENCE</scope>
    <source>
        <tissue evidence="7">Adult mites</tissue>
    </source>
</reference>
<dbReference type="GO" id="GO:0003990">
    <property type="term" value="F:acetylcholinesterase activity"/>
    <property type="evidence" value="ECO:0007669"/>
    <property type="project" value="TreeGrafter"/>
</dbReference>
<name>A0A9Q0M6C3_BLOTA</name>
<dbReference type="SUPFAM" id="SSF53474">
    <property type="entry name" value="alpha/beta-Hydrolases"/>
    <property type="match status" value="1"/>
</dbReference>
<feature type="chain" id="PRO_5040363058" description="Carboxylesterase type B domain-containing protein" evidence="5">
    <location>
        <begin position="19"/>
        <end position="495"/>
    </location>
</feature>
<feature type="domain" description="Carboxylesterase type B" evidence="6">
    <location>
        <begin position="23"/>
        <end position="201"/>
    </location>
</feature>
<gene>
    <name evidence="7" type="ORF">RDWZM_009424</name>
</gene>
<comment type="similarity">
    <text evidence="1">Belongs to the type-B carboxylesterase/lipase family.</text>
</comment>
<evidence type="ECO:0000313" key="7">
    <source>
        <dbReference type="EMBL" id="KAJ6218267.1"/>
    </source>
</evidence>
<evidence type="ECO:0000256" key="3">
    <source>
        <dbReference type="ARBA" id="ARBA00022801"/>
    </source>
</evidence>
<dbReference type="PANTHER" id="PTHR43918">
    <property type="entry name" value="ACETYLCHOLINESTERASE"/>
    <property type="match status" value="1"/>
</dbReference>
<evidence type="ECO:0000313" key="8">
    <source>
        <dbReference type="Proteomes" id="UP001142055"/>
    </source>
</evidence>
<dbReference type="Pfam" id="PF00135">
    <property type="entry name" value="COesterase"/>
    <property type="match status" value="2"/>
</dbReference>
<protein>
    <recommendedName>
        <fullName evidence="6">Carboxylesterase type B domain-containing protein</fullName>
    </recommendedName>
</protein>
<dbReference type="InterPro" id="IPR050654">
    <property type="entry name" value="AChE-related_enzymes"/>
</dbReference>
<keyword evidence="8" id="KW-1185">Reference proteome</keyword>
<evidence type="ECO:0000259" key="6">
    <source>
        <dbReference type="Pfam" id="PF00135"/>
    </source>
</evidence>
<evidence type="ECO:0000256" key="5">
    <source>
        <dbReference type="SAM" id="SignalP"/>
    </source>
</evidence>
<keyword evidence="4" id="KW-0325">Glycoprotein</keyword>
<proteinExistence type="inferred from homology"/>
<sequence length="495" mass="56433">MQAIVSIGLFTLVTLVASIEYAPIVRLRNGRVYGMTQQVENGGKVYFYQGIPYGQAARFGKPQFAKPWSGIYNATYYREACPQHGLEQEPFGLGSKTTNISEDCLYLNVWRPRRNRFFPTRSVMVFFHGGTYKTGTIFSPLYDARHLANLGDVIVVSIQYRVGPFGFLYGNTTDAPGNVGLHDQILGLKWIHYNIARFGGDIAQLECMNVNMSSVIECLRNKTVEQILSVTKGQFLKNQMFLPIYGDELMPYKPSDALKEGKLNFGVDLLYGVNENEGLQYANLFVADQNNITLESIKESIKWMMHYYGDSSYSDIVFERYTSELLPNASKEMLLATLGNVWEDFIITCPTVLFAQEYAKKSPGRNFYSYRLAQSKCLNEPTLLSSGDEQVCLGEDVLYLFLGLDGKGHSTPITFNPEDRQLSKDMIYAWSAFAKTGHIRERFNNNRYWINAFDRSTILNAPITRTFNLNFTDYQMVSNMYNQSCDSFWKDKLFA</sequence>
<dbReference type="AlphaFoldDB" id="A0A9Q0M6C3"/>
<feature type="signal peptide" evidence="5">
    <location>
        <begin position="1"/>
        <end position="18"/>
    </location>
</feature>
<accession>A0A9Q0M6C3</accession>
<feature type="domain" description="Carboxylesterase type B" evidence="6">
    <location>
        <begin position="204"/>
        <end position="449"/>
    </location>
</feature>
<dbReference type="GO" id="GO:0019695">
    <property type="term" value="P:choline metabolic process"/>
    <property type="evidence" value="ECO:0007669"/>
    <property type="project" value="TreeGrafter"/>
</dbReference>
<dbReference type="InterPro" id="IPR029058">
    <property type="entry name" value="AB_hydrolase_fold"/>
</dbReference>